<dbReference type="InterPro" id="IPR018499">
    <property type="entry name" value="Tetraspanin/Peripherin"/>
</dbReference>
<reference evidence="7 8" key="1">
    <citation type="submission" date="2019-09" db="EMBL/GenBank/DDBJ databases">
        <title>Bird 10,000 Genomes (B10K) Project - Family phase.</title>
        <authorList>
            <person name="Zhang G."/>
        </authorList>
    </citation>
    <scope>NUCLEOTIDE SEQUENCE [LARGE SCALE GENOMIC DNA]</scope>
    <source>
        <strain evidence="7">B10K-DU-001-16</strain>
        <tissue evidence="7">Muscle</tissue>
    </source>
</reference>
<evidence type="ECO:0000256" key="1">
    <source>
        <dbReference type="ARBA" id="ARBA00004141"/>
    </source>
</evidence>
<keyword evidence="8" id="KW-1185">Reference proteome</keyword>
<evidence type="ECO:0000256" key="2">
    <source>
        <dbReference type="ARBA" id="ARBA00006840"/>
    </source>
</evidence>
<dbReference type="OrthoDB" id="10033535at2759"/>
<dbReference type="Gene3D" id="1.10.1450.10">
    <property type="entry name" value="Tetraspanin"/>
    <property type="match status" value="1"/>
</dbReference>
<accession>A0A7K9I1H5</accession>
<evidence type="ECO:0000256" key="3">
    <source>
        <dbReference type="ARBA" id="ARBA00022692"/>
    </source>
</evidence>
<protein>
    <recommendedName>
        <fullName evidence="6">Tetraspanin</fullName>
    </recommendedName>
</protein>
<dbReference type="InterPro" id="IPR000301">
    <property type="entry name" value="Tetraspanin_animals"/>
</dbReference>
<dbReference type="SUPFAM" id="SSF48652">
    <property type="entry name" value="Tetraspanin"/>
    <property type="match status" value="1"/>
</dbReference>
<feature type="transmembrane region" description="Helical" evidence="6">
    <location>
        <begin position="7"/>
        <end position="30"/>
    </location>
</feature>
<name>A0A7K9I1H5_9PICI</name>
<dbReference type="GO" id="GO:0005886">
    <property type="term" value="C:plasma membrane"/>
    <property type="evidence" value="ECO:0007669"/>
    <property type="project" value="TreeGrafter"/>
</dbReference>
<dbReference type="PIRSF" id="PIRSF002419">
    <property type="entry name" value="Tetraspanin"/>
    <property type="match status" value="1"/>
</dbReference>
<feature type="non-terminal residue" evidence="7">
    <location>
        <position position="1"/>
    </location>
</feature>
<feature type="transmembrane region" description="Helical" evidence="6">
    <location>
        <begin position="50"/>
        <end position="69"/>
    </location>
</feature>
<comment type="similarity">
    <text evidence="2 6">Belongs to the tetraspanin (TM4SF) family.</text>
</comment>
<dbReference type="InterPro" id="IPR008952">
    <property type="entry name" value="Tetraspanin_EC2_sf"/>
</dbReference>
<dbReference type="PANTHER" id="PTHR19282:SF544">
    <property type="entry name" value="TETRASPANIN"/>
    <property type="match status" value="1"/>
</dbReference>
<evidence type="ECO:0000313" key="7">
    <source>
        <dbReference type="EMBL" id="NXH19889.1"/>
    </source>
</evidence>
<proteinExistence type="inferred from homology"/>
<gene>
    <name evidence="7" type="primary">Tspan3_1</name>
    <name evidence="7" type="ORF">BUCCAP_R07300</name>
</gene>
<dbReference type="PANTHER" id="PTHR19282">
    <property type="entry name" value="TETRASPANIN"/>
    <property type="match status" value="1"/>
</dbReference>
<keyword evidence="4 6" id="KW-1133">Transmembrane helix</keyword>
<evidence type="ECO:0000256" key="5">
    <source>
        <dbReference type="ARBA" id="ARBA00023136"/>
    </source>
</evidence>
<feature type="transmembrane region" description="Helical" evidence="6">
    <location>
        <begin position="205"/>
        <end position="225"/>
    </location>
</feature>
<feature type="transmembrane region" description="Helical" evidence="6">
    <location>
        <begin position="81"/>
        <end position="104"/>
    </location>
</feature>
<dbReference type="Proteomes" id="UP000534107">
    <property type="component" value="Unassembled WGS sequence"/>
</dbReference>
<feature type="non-terminal residue" evidence="7">
    <location>
        <position position="242"/>
    </location>
</feature>
<keyword evidence="5 6" id="KW-0472">Membrane</keyword>
<sequence length="242" mass="27145">RPYAQSLLKFLGFMSWGAAAVLAFGGISVILMCENYRYLFQESFWSLPGWLALLAAFILLPIGLLAISISAKSSSCQQGTLMYLLLVVFCLEMSSAVLVHPYLIQMVSELKSNLDFVVYQHNGAQHPSSVTVDVVQRKLQCCGVQHYTDWLNTTAASWHLPAEKAHVPESCCKENYPNCTGDLTHPEQLFQEGCAKKLEEQLHFVMLYTFWCCIVLSVLELLVAVSNGFLMQDQPFDDLSFL</sequence>
<comment type="caution">
    <text evidence="7">The sequence shown here is derived from an EMBL/GenBank/DDBJ whole genome shotgun (WGS) entry which is preliminary data.</text>
</comment>
<dbReference type="EMBL" id="VWZO01017555">
    <property type="protein sequence ID" value="NXH19889.1"/>
    <property type="molecule type" value="Genomic_DNA"/>
</dbReference>
<dbReference type="AlphaFoldDB" id="A0A7K9I1H5"/>
<comment type="subcellular location">
    <subcellularLocation>
        <location evidence="1 6">Membrane</location>
        <topology evidence="1 6">Multi-pass membrane protein</topology>
    </subcellularLocation>
</comment>
<evidence type="ECO:0000256" key="6">
    <source>
        <dbReference type="RuleBase" id="RU361218"/>
    </source>
</evidence>
<dbReference type="Pfam" id="PF00335">
    <property type="entry name" value="Tetraspanin"/>
    <property type="match status" value="1"/>
</dbReference>
<evidence type="ECO:0000313" key="8">
    <source>
        <dbReference type="Proteomes" id="UP000534107"/>
    </source>
</evidence>
<evidence type="ECO:0000256" key="4">
    <source>
        <dbReference type="ARBA" id="ARBA00022989"/>
    </source>
</evidence>
<keyword evidence="3 6" id="KW-0812">Transmembrane</keyword>
<organism evidence="7 8">
    <name type="scientific">Bucco capensis</name>
    <name type="common">collared puffbird</name>
    <dbReference type="NCBI Taxonomy" id="135168"/>
    <lineage>
        <taxon>Eukaryota</taxon>
        <taxon>Metazoa</taxon>
        <taxon>Chordata</taxon>
        <taxon>Craniata</taxon>
        <taxon>Vertebrata</taxon>
        <taxon>Euteleostomi</taxon>
        <taxon>Archelosauria</taxon>
        <taxon>Archosauria</taxon>
        <taxon>Dinosauria</taxon>
        <taxon>Saurischia</taxon>
        <taxon>Theropoda</taxon>
        <taxon>Coelurosauria</taxon>
        <taxon>Aves</taxon>
        <taxon>Neognathae</taxon>
        <taxon>Neoaves</taxon>
        <taxon>Telluraves</taxon>
        <taxon>Coraciimorphae</taxon>
        <taxon>Piciformes</taxon>
        <taxon>Bucconidae</taxon>
        <taxon>Bucco</taxon>
    </lineage>
</organism>